<name>A0A811UF66_CERCA</name>
<sequence>MMRAPTLLVISSDEEEEVRSGEIDITEINSQRSGHGYTEYTRRVTMTMRIFNDRTTNTRPPQQQQVIENTTRYEEYNNVEEEQRGEPKTTPPGGRNFTNTKPLSIELIAKIQGRVEQQPGKRQTIRHQAKGVWYREV</sequence>
<reference evidence="2" key="1">
    <citation type="submission" date="2020-11" db="EMBL/GenBank/DDBJ databases">
        <authorList>
            <person name="Whitehead M."/>
        </authorList>
    </citation>
    <scope>NUCLEOTIDE SEQUENCE</scope>
    <source>
        <strain evidence="2">EGII</strain>
    </source>
</reference>
<dbReference type="EMBL" id="CAJHJT010000012">
    <property type="protein sequence ID" value="CAD6997569.1"/>
    <property type="molecule type" value="Genomic_DNA"/>
</dbReference>
<dbReference type="AlphaFoldDB" id="A0A811UF66"/>
<evidence type="ECO:0000313" key="3">
    <source>
        <dbReference type="Proteomes" id="UP000606786"/>
    </source>
</evidence>
<feature type="compositionally biased region" description="Basic and acidic residues" evidence="1">
    <location>
        <begin position="75"/>
        <end position="87"/>
    </location>
</feature>
<feature type="region of interest" description="Disordered" evidence="1">
    <location>
        <begin position="75"/>
        <end position="100"/>
    </location>
</feature>
<accession>A0A811UF66</accession>
<evidence type="ECO:0000313" key="2">
    <source>
        <dbReference type="EMBL" id="CAD6997569.1"/>
    </source>
</evidence>
<dbReference type="Proteomes" id="UP000606786">
    <property type="component" value="Unassembled WGS sequence"/>
</dbReference>
<keyword evidence="3" id="KW-1185">Reference proteome</keyword>
<gene>
    <name evidence="2" type="ORF">CCAP1982_LOCUS6207</name>
</gene>
<evidence type="ECO:0000256" key="1">
    <source>
        <dbReference type="SAM" id="MobiDB-lite"/>
    </source>
</evidence>
<comment type="caution">
    <text evidence="2">The sequence shown here is derived from an EMBL/GenBank/DDBJ whole genome shotgun (WGS) entry which is preliminary data.</text>
</comment>
<proteinExistence type="predicted"/>
<organism evidence="2 3">
    <name type="scientific">Ceratitis capitata</name>
    <name type="common">Mediterranean fruit fly</name>
    <name type="synonym">Tephritis capitata</name>
    <dbReference type="NCBI Taxonomy" id="7213"/>
    <lineage>
        <taxon>Eukaryota</taxon>
        <taxon>Metazoa</taxon>
        <taxon>Ecdysozoa</taxon>
        <taxon>Arthropoda</taxon>
        <taxon>Hexapoda</taxon>
        <taxon>Insecta</taxon>
        <taxon>Pterygota</taxon>
        <taxon>Neoptera</taxon>
        <taxon>Endopterygota</taxon>
        <taxon>Diptera</taxon>
        <taxon>Brachycera</taxon>
        <taxon>Muscomorpha</taxon>
        <taxon>Tephritoidea</taxon>
        <taxon>Tephritidae</taxon>
        <taxon>Ceratitis</taxon>
        <taxon>Ceratitis</taxon>
    </lineage>
</organism>
<protein>
    <submittedName>
        <fullName evidence="2">(Mediterranean fruit fly) hypothetical protein</fullName>
    </submittedName>
</protein>